<sequence length="77" mass="8546">LLQNQSCLTACCDPAFLDENPGHISGEGAAEHISSILLPWMLLSLSVDRVCETDQLNLENLLIFFSLSTSRNRTLRL</sequence>
<keyword evidence="2" id="KW-1185">Reference proteome</keyword>
<evidence type="ECO:0000313" key="1">
    <source>
        <dbReference type="Ensembl" id="ENSCMMP00000013763.1"/>
    </source>
</evidence>
<organism evidence="1 2">
    <name type="scientific">Cairina moschata</name>
    <name type="common">Muscovy duck</name>
    <dbReference type="NCBI Taxonomy" id="8855"/>
    <lineage>
        <taxon>Eukaryota</taxon>
        <taxon>Metazoa</taxon>
        <taxon>Chordata</taxon>
        <taxon>Craniata</taxon>
        <taxon>Vertebrata</taxon>
        <taxon>Euteleostomi</taxon>
        <taxon>Archelosauria</taxon>
        <taxon>Archosauria</taxon>
        <taxon>Dinosauria</taxon>
        <taxon>Saurischia</taxon>
        <taxon>Theropoda</taxon>
        <taxon>Coelurosauria</taxon>
        <taxon>Aves</taxon>
        <taxon>Neognathae</taxon>
        <taxon>Galloanserae</taxon>
        <taxon>Anseriformes</taxon>
        <taxon>Anatidae</taxon>
        <taxon>Anatinae</taxon>
        <taxon>Cairina</taxon>
    </lineage>
</organism>
<protein>
    <submittedName>
        <fullName evidence="1">Uncharacterized protein</fullName>
    </submittedName>
</protein>
<evidence type="ECO:0000313" key="2">
    <source>
        <dbReference type="Proteomes" id="UP000694556"/>
    </source>
</evidence>
<dbReference type="AlphaFoldDB" id="A0A8C3GJB2"/>
<reference evidence="1" key="2">
    <citation type="submission" date="2025-09" db="UniProtKB">
        <authorList>
            <consortium name="Ensembl"/>
        </authorList>
    </citation>
    <scope>IDENTIFICATION</scope>
</reference>
<reference evidence="1" key="1">
    <citation type="submission" date="2025-08" db="UniProtKB">
        <authorList>
            <consortium name="Ensembl"/>
        </authorList>
    </citation>
    <scope>IDENTIFICATION</scope>
</reference>
<accession>A0A8C3GJB2</accession>
<dbReference type="Proteomes" id="UP000694556">
    <property type="component" value="Unassembled WGS sequence"/>
</dbReference>
<dbReference type="Ensembl" id="ENSCMMT00000015174.1">
    <property type="protein sequence ID" value="ENSCMMP00000013763.1"/>
    <property type="gene ID" value="ENSCMMG00000008781.1"/>
</dbReference>
<proteinExistence type="predicted"/>
<name>A0A8C3GJB2_CAIMO</name>